<evidence type="ECO:0000313" key="4">
    <source>
        <dbReference type="EMBL" id="TAA23755.1"/>
    </source>
</evidence>
<dbReference type="SUPFAM" id="SSF46689">
    <property type="entry name" value="Homeodomain-like"/>
    <property type="match status" value="1"/>
</dbReference>
<sequence>MRPRKAAGYADPRALARLCPPDASILMTAPRRYKPSKRREATSEARRQRIREAAWSVFARHGLDAATISQIVAASGASTGSFYNDYRTKQAVFDELLTDLLAQVRTVTAQARARADDLETMLQLSYRDLLVLILGIEEALPFIARNQHHIRTRLYELEGIDSLLGDIRRDVVRGMPGLALAPWQVSLVASLIVSNGIETLLLLEGRDRIDVDEIAGLMTRLVIGGIGSLAAAQQI</sequence>
<dbReference type="GO" id="GO:0000976">
    <property type="term" value="F:transcription cis-regulatory region binding"/>
    <property type="evidence" value="ECO:0007669"/>
    <property type="project" value="TreeGrafter"/>
</dbReference>
<feature type="DNA-binding region" description="H-T-H motif" evidence="2">
    <location>
        <begin position="67"/>
        <end position="86"/>
    </location>
</feature>
<name>A0A4Q8L710_9GAMM</name>
<dbReference type="GO" id="GO:0003700">
    <property type="term" value="F:DNA-binding transcription factor activity"/>
    <property type="evidence" value="ECO:0007669"/>
    <property type="project" value="TreeGrafter"/>
</dbReference>
<dbReference type="Gene3D" id="1.10.357.10">
    <property type="entry name" value="Tetracycline Repressor, domain 2"/>
    <property type="match status" value="1"/>
</dbReference>
<dbReference type="AlphaFoldDB" id="A0A4Q8L710"/>
<evidence type="ECO:0000256" key="1">
    <source>
        <dbReference type="ARBA" id="ARBA00023125"/>
    </source>
</evidence>
<proteinExistence type="predicted"/>
<evidence type="ECO:0000313" key="5">
    <source>
        <dbReference type="Proteomes" id="UP000292627"/>
    </source>
</evidence>
<dbReference type="Proteomes" id="UP000292627">
    <property type="component" value="Unassembled WGS sequence"/>
</dbReference>
<keyword evidence="1 2" id="KW-0238">DNA-binding</keyword>
<reference evidence="4 5" key="1">
    <citation type="submission" date="2019-02" db="EMBL/GenBank/DDBJ databases">
        <title>WGS of Pseudoxanthomonas species novum from clinical isolates.</title>
        <authorList>
            <person name="Bernier A.-M."/>
            <person name="Bernard K."/>
            <person name="Vachon A."/>
        </authorList>
    </citation>
    <scope>NUCLEOTIDE SEQUENCE [LARGE SCALE GENOMIC DNA]</scope>
    <source>
        <strain evidence="4 5">NML171200</strain>
    </source>
</reference>
<dbReference type="Pfam" id="PF00440">
    <property type="entry name" value="TetR_N"/>
    <property type="match status" value="1"/>
</dbReference>
<dbReference type="PANTHER" id="PTHR30055:SF226">
    <property type="entry name" value="HTH-TYPE TRANSCRIPTIONAL REGULATOR PKSA"/>
    <property type="match status" value="1"/>
</dbReference>
<dbReference type="PANTHER" id="PTHR30055">
    <property type="entry name" value="HTH-TYPE TRANSCRIPTIONAL REGULATOR RUTR"/>
    <property type="match status" value="1"/>
</dbReference>
<evidence type="ECO:0000256" key="2">
    <source>
        <dbReference type="PROSITE-ProRule" id="PRU00335"/>
    </source>
</evidence>
<evidence type="ECO:0000259" key="3">
    <source>
        <dbReference type="PROSITE" id="PS50977"/>
    </source>
</evidence>
<comment type="caution">
    <text evidence="4">The sequence shown here is derived from an EMBL/GenBank/DDBJ whole genome shotgun (WGS) entry which is preliminary data.</text>
</comment>
<organism evidence="4 5">
    <name type="scientific">Pseudoxanthomonas winnipegensis</name>
    <dbReference type="NCBI Taxonomy" id="2480810"/>
    <lineage>
        <taxon>Bacteria</taxon>
        <taxon>Pseudomonadati</taxon>
        <taxon>Pseudomonadota</taxon>
        <taxon>Gammaproteobacteria</taxon>
        <taxon>Lysobacterales</taxon>
        <taxon>Lysobacteraceae</taxon>
        <taxon>Pseudoxanthomonas</taxon>
    </lineage>
</organism>
<gene>
    <name evidence="4" type="ORF">EA660_14110</name>
</gene>
<dbReference type="InterPro" id="IPR009057">
    <property type="entry name" value="Homeodomain-like_sf"/>
</dbReference>
<dbReference type="PROSITE" id="PS50977">
    <property type="entry name" value="HTH_TETR_2"/>
    <property type="match status" value="1"/>
</dbReference>
<dbReference type="OrthoDB" id="8535430at2"/>
<dbReference type="InterPro" id="IPR050109">
    <property type="entry name" value="HTH-type_TetR-like_transc_reg"/>
</dbReference>
<dbReference type="InterPro" id="IPR001647">
    <property type="entry name" value="HTH_TetR"/>
</dbReference>
<dbReference type="EMBL" id="SHMC01000005">
    <property type="protein sequence ID" value="TAA23755.1"/>
    <property type="molecule type" value="Genomic_DNA"/>
</dbReference>
<protein>
    <submittedName>
        <fullName evidence="4">TetR/AcrR family transcriptional regulator</fullName>
    </submittedName>
</protein>
<feature type="domain" description="HTH tetR-type" evidence="3">
    <location>
        <begin position="44"/>
        <end position="104"/>
    </location>
</feature>
<accession>A0A4Q8L710</accession>